<reference evidence="3" key="1">
    <citation type="submission" date="2021-01" db="EMBL/GenBank/DDBJ databases">
        <authorList>
            <person name="Corre E."/>
            <person name="Pelletier E."/>
            <person name="Niang G."/>
            <person name="Scheremetjew M."/>
            <person name="Finn R."/>
            <person name="Kale V."/>
            <person name="Holt S."/>
            <person name="Cochrane G."/>
            <person name="Meng A."/>
            <person name="Brown T."/>
            <person name="Cohen L."/>
        </authorList>
    </citation>
    <scope>NUCLEOTIDE SEQUENCE</scope>
    <source>
        <strain evidence="3">CCMP826</strain>
    </source>
</reference>
<evidence type="ECO:0000313" key="3">
    <source>
        <dbReference type="EMBL" id="CAD9492373.1"/>
    </source>
</evidence>
<evidence type="ECO:0000256" key="2">
    <source>
        <dbReference type="SAM" id="Phobius"/>
    </source>
</evidence>
<sequence>MPDIGSNGKIAPCVGLFSITAFALSLTATFSCQFISQSGKKVLEEHIKAPDFPVAATLHQGFWSFEITGSDHDVFNTDGCTEYPDYWDTNFGSWPSQFTAARVFSIFTVVVGMVLMFVGCCAACLPMPGLALKCIGLGFFFQTLFEGLKFLIVLDRKNYSLEYGANCCIAATSFYFVCMLMSCCGLKSSEEEEEDAAASKAVDDPEKDEAPKNEEDPEPKENPEPEAAAE</sequence>
<evidence type="ECO:0000256" key="1">
    <source>
        <dbReference type="SAM" id="MobiDB-lite"/>
    </source>
</evidence>
<feature type="region of interest" description="Disordered" evidence="1">
    <location>
        <begin position="194"/>
        <end position="230"/>
    </location>
</feature>
<proteinExistence type="predicted"/>
<keyword evidence="2" id="KW-0472">Membrane</keyword>
<feature type="transmembrane region" description="Helical" evidence="2">
    <location>
        <begin position="12"/>
        <end position="36"/>
    </location>
</feature>
<feature type="compositionally biased region" description="Basic and acidic residues" evidence="1">
    <location>
        <begin position="201"/>
        <end position="223"/>
    </location>
</feature>
<gene>
    <name evidence="3" type="ORF">HTAM1171_LOCUS5916</name>
</gene>
<keyword evidence="2" id="KW-0812">Transmembrane</keyword>
<feature type="transmembrane region" description="Helical" evidence="2">
    <location>
        <begin position="130"/>
        <end position="151"/>
    </location>
</feature>
<protein>
    <submittedName>
        <fullName evidence="3">Uncharacterized protein</fullName>
    </submittedName>
</protein>
<keyword evidence="2" id="KW-1133">Transmembrane helix</keyword>
<feature type="transmembrane region" description="Helical" evidence="2">
    <location>
        <begin position="103"/>
        <end position="125"/>
    </location>
</feature>
<name>A0A7S2MMU0_9STRA</name>
<dbReference type="AlphaFoldDB" id="A0A7S2MMU0"/>
<accession>A0A7S2MMU0</accession>
<organism evidence="3">
    <name type="scientific">Helicotheca tamesis</name>
    <dbReference type="NCBI Taxonomy" id="374047"/>
    <lineage>
        <taxon>Eukaryota</taxon>
        <taxon>Sar</taxon>
        <taxon>Stramenopiles</taxon>
        <taxon>Ochrophyta</taxon>
        <taxon>Bacillariophyta</taxon>
        <taxon>Mediophyceae</taxon>
        <taxon>Lithodesmiophycidae</taxon>
        <taxon>Lithodesmiales</taxon>
        <taxon>Lithodesmiaceae</taxon>
        <taxon>Helicotheca</taxon>
    </lineage>
</organism>
<dbReference type="EMBL" id="HBGV01009549">
    <property type="protein sequence ID" value="CAD9492373.1"/>
    <property type="molecule type" value="Transcribed_RNA"/>
</dbReference>